<dbReference type="SUPFAM" id="SSF141072">
    <property type="entry name" value="CalX-like"/>
    <property type="match status" value="1"/>
</dbReference>
<dbReference type="Pfam" id="PF03160">
    <property type="entry name" value="Calx-beta"/>
    <property type="match status" value="1"/>
</dbReference>
<feature type="non-terminal residue" evidence="6">
    <location>
        <position position="1"/>
    </location>
</feature>
<dbReference type="OrthoDB" id="5904351at2"/>
<keyword evidence="1" id="KW-0732">Signal</keyword>
<dbReference type="RefSeq" id="WP_126576088.1">
    <property type="nucleotide sequence ID" value="NZ_RXZH01000171.1"/>
</dbReference>
<dbReference type="InterPro" id="IPR038081">
    <property type="entry name" value="CalX-like_sf"/>
</dbReference>
<name>A0A3S0PKN6_9VIBR</name>
<evidence type="ECO:0000313" key="7">
    <source>
        <dbReference type="Proteomes" id="UP000268973"/>
    </source>
</evidence>
<keyword evidence="2" id="KW-0677">Repeat</keyword>
<evidence type="ECO:0000313" key="6">
    <source>
        <dbReference type="EMBL" id="RTZ11948.1"/>
    </source>
</evidence>
<protein>
    <recommendedName>
        <fullName evidence="5">Calx-beta domain-containing protein</fullName>
    </recommendedName>
</protein>
<dbReference type="Proteomes" id="UP000268973">
    <property type="component" value="Unassembled WGS sequence"/>
</dbReference>
<proteinExistence type="predicted"/>
<comment type="caution">
    <text evidence="6">The sequence shown here is derived from an EMBL/GenBank/DDBJ whole genome shotgun (WGS) entry which is preliminary data.</text>
</comment>
<organism evidence="6 7">
    <name type="scientific">Vibrio aquaticus</name>
    <dbReference type="NCBI Taxonomy" id="2496559"/>
    <lineage>
        <taxon>Bacteria</taxon>
        <taxon>Pseudomonadati</taxon>
        <taxon>Pseudomonadota</taxon>
        <taxon>Gammaproteobacteria</taxon>
        <taxon>Vibrionales</taxon>
        <taxon>Vibrionaceae</taxon>
        <taxon>Vibrio</taxon>
    </lineage>
</organism>
<reference evidence="6 7" key="1">
    <citation type="submission" date="2018-12" db="EMBL/GenBank/DDBJ databases">
        <title>Vibrio sp. isolated from China Sea.</title>
        <authorList>
            <person name="Li Y."/>
        </authorList>
    </citation>
    <scope>NUCLEOTIDE SEQUENCE [LARGE SCALE GENOMIC DNA]</scope>
    <source>
        <strain evidence="6 7">BEI207</strain>
    </source>
</reference>
<dbReference type="GO" id="GO:0007154">
    <property type="term" value="P:cell communication"/>
    <property type="evidence" value="ECO:0007669"/>
    <property type="project" value="InterPro"/>
</dbReference>
<accession>A0A3S0PKN6</accession>
<dbReference type="GO" id="GO:0016020">
    <property type="term" value="C:membrane"/>
    <property type="evidence" value="ECO:0007669"/>
    <property type="project" value="InterPro"/>
</dbReference>
<feature type="domain" description="Calx-beta" evidence="5">
    <location>
        <begin position="10"/>
        <end position="69"/>
    </location>
</feature>
<keyword evidence="3" id="KW-0106">Calcium</keyword>
<gene>
    <name evidence="6" type="ORF">EJ063_20700</name>
</gene>
<sequence>NADGEWVDVPTTGLVTVPAGEDAVKVRVKTAQDKVYEGDEDFSVTVEGAEGALTAIDPADKTADATIQDGGQNGGDDDRPTVSIAGGGDVSEGDKAHFTVSLSKAADIDVTVKLTLNEEETEPKDIKAFQYKNADG</sequence>
<evidence type="ECO:0000259" key="5">
    <source>
        <dbReference type="Pfam" id="PF03160"/>
    </source>
</evidence>
<feature type="non-terminal residue" evidence="6">
    <location>
        <position position="136"/>
    </location>
</feature>
<evidence type="ECO:0000256" key="4">
    <source>
        <dbReference type="SAM" id="MobiDB-lite"/>
    </source>
</evidence>
<dbReference type="Gene3D" id="2.60.40.2030">
    <property type="match status" value="1"/>
</dbReference>
<dbReference type="AlphaFoldDB" id="A0A3S0PKN6"/>
<feature type="region of interest" description="Disordered" evidence="4">
    <location>
        <begin position="61"/>
        <end position="93"/>
    </location>
</feature>
<evidence type="ECO:0000256" key="1">
    <source>
        <dbReference type="ARBA" id="ARBA00022729"/>
    </source>
</evidence>
<keyword evidence="7" id="KW-1185">Reference proteome</keyword>
<dbReference type="EMBL" id="RXZH01000171">
    <property type="protein sequence ID" value="RTZ11948.1"/>
    <property type="molecule type" value="Genomic_DNA"/>
</dbReference>
<evidence type="ECO:0000256" key="2">
    <source>
        <dbReference type="ARBA" id="ARBA00022737"/>
    </source>
</evidence>
<evidence type="ECO:0000256" key="3">
    <source>
        <dbReference type="ARBA" id="ARBA00022837"/>
    </source>
</evidence>
<dbReference type="InterPro" id="IPR003644">
    <property type="entry name" value="Calx_beta"/>
</dbReference>